<feature type="domain" description="N-acetyltransferase" evidence="1">
    <location>
        <begin position="32"/>
        <end position="174"/>
    </location>
</feature>
<sequence length="196" mass="22836">MEKGIIAVNQLYQSIKTDGWISHINDMTKREKEIYKKQEKTREDLWDIRCCTTYNLLNKMQKLLNLLKKMGDTQNHTCFVCYNNTKPIGVMLIRKYNSKHNSPYYPEINFLITHPGIQNCAYLLMEQAVNISYQMGYHGKLKLTIATDELSPKVYEKMGFINMKEPDNMKMTLDPNGNKAWVFSPSHGGYRFTGTC</sequence>
<reference evidence="2 3" key="1">
    <citation type="submission" date="2023-02" db="EMBL/GenBank/DDBJ databases">
        <title>Entomopathogenic bacteria.</title>
        <authorList>
            <person name="Machado R.A."/>
        </authorList>
    </citation>
    <scope>NUCLEOTIDE SEQUENCE [LARGE SCALE GENOMIC DNA]</scope>
    <source>
        <strain evidence="2 3">XENO-2</strain>
    </source>
</reference>
<organism evidence="2 3">
    <name type="scientific">Xenorhabdus anantnagensis</name>
    <dbReference type="NCBI Taxonomy" id="3025875"/>
    <lineage>
        <taxon>Bacteria</taxon>
        <taxon>Pseudomonadati</taxon>
        <taxon>Pseudomonadota</taxon>
        <taxon>Gammaproteobacteria</taxon>
        <taxon>Enterobacterales</taxon>
        <taxon>Morganellaceae</taxon>
        <taxon>Xenorhabdus</taxon>
    </lineage>
</organism>
<gene>
    <name evidence="2" type="ORF">PSI14_08510</name>
</gene>
<dbReference type="InterPro" id="IPR000182">
    <property type="entry name" value="GNAT_dom"/>
</dbReference>
<dbReference type="Gene3D" id="3.40.630.30">
    <property type="match status" value="1"/>
</dbReference>
<evidence type="ECO:0000313" key="2">
    <source>
        <dbReference type="EMBL" id="MDC9596911.1"/>
    </source>
</evidence>
<comment type="caution">
    <text evidence="2">The sequence shown here is derived from an EMBL/GenBank/DDBJ whole genome shotgun (WGS) entry which is preliminary data.</text>
</comment>
<evidence type="ECO:0000313" key="3">
    <source>
        <dbReference type="Proteomes" id="UP001220225"/>
    </source>
</evidence>
<evidence type="ECO:0000259" key="1">
    <source>
        <dbReference type="PROSITE" id="PS51186"/>
    </source>
</evidence>
<dbReference type="PROSITE" id="PS51186">
    <property type="entry name" value="GNAT"/>
    <property type="match status" value="1"/>
</dbReference>
<dbReference type="EMBL" id="JAQRFN010000008">
    <property type="protein sequence ID" value="MDC9596911.1"/>
    <property type="molecule type" value="Genomic_DNA"/>
</dbReference>
<protein>
    <submittedName>
        <fullName evidence="2">GNAT family N-acetyltransferase</fullName>
    </submittedName>
</protein>
<dbReference type="Proteomes" id="UP001220225">
    <property type="component" value="Unassembled WGS sequence"/>
</dbReference>
<proteinExistence type="predicted"/>
<accession>A0ABT5LR79</accession>
<dbReference type="SUPFAM" id="SSF55729">
    <property type="entry name" value="Acyl-CoA N-acyltransferases (Nat)"/>
    <property type="match status" value="1"/>
</dbReference>
<name>A0ABT5LR79_9GAMM</name>
<dbReference type="RefSeq" id="WP_273575505.1">
    <property type="nucleotide sequence ID" value="NZ_JAQRFN010000008.1"/>
</dbReference>
<keyword evidence="3" id="KW-1185">Reference proteome</keyword>
<dbReference type="InterPro" id="IPR016181">
    <property type="entry name" value="Acyl_CoA_acyltransferase"/>
</dbReference>
<dbReference type="Pfam" id="PF00583">
    <property type="entry name" value="Acetyltransf_1"/>
    <property type="match status" value="1"/>
</dbReference>